<evidence type="ECO:0000259" key="1">
    <source>
        <dbReference type="PROSITE" id="PS50075"/>
    </source>
</evidence>
<dbReference type="PROSITE" id="PS50075">
    <property type="entry name" value="CARRIER"/>
    <property type="match status" value="1"/>
</dbReference>
<evidence type="ECO:0000313" key="2">
    <source>
        <dbReference type="EMBL" id="MFC4465248.1"/>
    </source>
</evidence>
<dbReference type="RefSeq" id="WP_386341081.1">
    <property type="nucleotide sequence ID" value="NZ_JBHSFG010000020.1"/>
</dbReference>
<gene>
    <name evidence="2" type="ORF">ACFPH6_11960</name>
</gene>
<dbReference type="EMBL" id="JBHSFG010000020">
    <property type="protein sequence ID" value="MFC4465248.1"/>
    <property type="molecule type" value="Genomic_DNA"/>
</dbReference>
<proteinExistence type="predicted"/>
<evidence type="ECO:0000313" key="3">
    <source>
        <dbReference type="Proteomes" id="UP001596012"/>
    </source>
</evidence>
<keyword evidence="3" id="KW-1185">Reference proteome</keyword>
<protein>
    <submittedName>
        <fullName evidence="2">Acyl carrier protein</fullName>
    </submittedName>
</protein>
<dbReference type="Proteomes" id="UP001596012">
    <property type="component" value="Unassembled WGS sequence"/>
</dbReference>
<name>A0ABV8YMW3_9ACTN</name>
<reference evidence="3" key="1">
    <citation type="journal article" date="2019" name="Int. J. Syst. Evol. Microbiol.">
        <title>The Global Catalogue of Microorganisms (GCM) 10K type strain sequencing project: providing services to taxonomists for standard genome sequencing and annotation.</title>
        <authorList>
            <consortium name="The Broad Institute Genomics Platform"/>
            <consortium name="The Broad Institute Genome Sequencing Center for Infectious Disease"/>
            <person name="Wu L."/>
            <person name="Ma J."/>
        </authorList>
    </citation>
    <scope>NUCLEOTIDE SEQUENCE [LARGE SCALE GENOMIC DNA]</scope>
    <source>
        <strain evidence="3">DT43</strain>
    </source>
</reference>
<dbReference type="InterPro" id="IPR009081">
    <property type="entry name" value="PP-bd_ACP"/>
</dbReference>
<accession>A0ABV8YMW3</accession>
<dbReference type="Gene3D" id="1.10.1200.10">
    <property type="entry name" value="ACP-like"/>
    <property type="match status" value="1"/>
</dbReference>
<feature type="domain" description="Carrier" evidence="1">
    <location>
        <begin position="8"/>
        <end position="87"/>
    </location>
</feature>
<dbReference type="InterPro" id="IPR036736">
    <property type="entry name" value="ACP-like_sf"/>
</dbReference>
<dbReference type="Pfam" id="PF00550">
    <property type="entry name" value="PP-binding"/>
    <property type="match status" value="1"/>
</dbReference>
<organism evidence="2 3">
    <name type="scientific">Streptomyces xiangluensis</name>
    <dbReference type="NCBI Taxonomy" id="2665720"/>
    <lineage>
        <taxon>Bacteria</taxon>
        <taxon>Bacillati</taxon>
        <taxon>Actinomycetota</taxon>
        <taxon>Actinomycetes</taxon>
        <taxon>Kitasatosporales</taxon>
        <taxon>Streptomycetaceae</taxon>
        <taxon>Streptomyces</taxon>
    </lineage>
</organism>
<comment type="caution">
    <text evidence="2">The sequence shown here is derived from an EMBL/GenBank/DDBJ whole genome shotgun (WGS) entry which is preliminary data.</text>
</comment>
<dbReference type="SUPFAM" id="SSF47336">
    <property type="entry name" value="ACP-like"/>
    <property type="match status" value="1"/>
</dbReference>
<sequence>MGIEGGRAEIEAGIKSVLVNDLFVEVPHERIGPDDSLRDVIGLDSLGFMELRVQCENKFSVSISEEDFAPENFTNIRSIIDLILRLRASEATAVAHIADSR</sequence>